<dbReference type="AlphaFoldDB" id="A0A124FMX0"/>
<protein>
    <recommendedName>
        <fullName evidence="2">Alpha-galactosidase NEW3 domain-containing protein</fullName>
    </recommendedName>
</protein>
<dbReference type="EMBL" id="LGFU01000077">
    <property type="protein sequence ID" value="KUK46077.1"/>
    <property type="molecule type" value="Genomic_DNA"/>
</dbReference>
<evidence type="ECO:0000259" key="2">
    <source>
        <dbReference type="Pfam" id="PF10633"/>
    </source>
</evidence>
<evidence type="ECO:0000313" key="3">
    <source>
        <dbReference type="EMBL" id="KUK46077.1"/>
    </source>
</evidence>
<gene>
    <name evidence="3" type="ORF">XD73_1054</name>
</gene>
<dbReference type="InterPro" id="IPR018905">
    <property type="entry name" value="A-galactase_NEW3"/>
</dbReference>
<evidence type="ECO:0000313" key="4">
    <source>
        <dbReference type="Proteomes" id="UP000064249"/>
    </source>
</evidence>
<comment type="caution">
    <text evidence="3">The sequence shown here is derived from an EMBL/GenBank/DDBJ whole genome shotgun (WGS) entry which is preliminary data.</text>
</comment>
<keyword evidence="1" id="KW-0472">Membrane</keyword>
<accession>A0A124FMX0</accession>
<feature type="transmembrane region" description="Helical" evidence="1">
    <location>
        <begin position="257"/>
        <end position="278"/>
    </location>
</feature>
<reference evidence="3 4" key="1">
    <citation type="journal article" date="2015" name="MBio">
        <title>Genome-Resolved Metagenomic Analysis Reveals Roles for Candidate Phyla and Other Microbial Community Members in Biogeochemical Transformations in Oil Reservoirs.</title>
        <authorList>
            <person name="Hu P."/>
            <person name="Tom L."/>
            <person name="Singh A."/>
            <person name="Thomas B.C."/>
            <person name="Baker B.J."/>
            <person name="Piceno Y.M."/>
            <person name="Andersen G.L."/>
            <person name="Banfield J.F."/>
        </authorList>
    </citation>
    <scope>NUCLEOTIDE SEQUENCE [LARGE SCALE GENOMIC DNA]</scope>
    <source>
        <strain evidence="3">46_16</strain>
    </source>
</reference>
<dbReference type="Gene3D" id="2.60.40.10">
    <property type="entry name" value="Immunoglobulins"/>
    <property type="match status" value="1"/>
</dbReference>
<feature type="non-terminal residue" evidence="3">
    <location>
        <position position="1"/>
    </location>
</feature>
<dbReference type="Pfam" id="PF10633">
    <property type="entry name" value="NPCBM_assoc"/>
    <property type="match status" value="1"/>
</dbReference>
<dbReference type="PANTHER" id="PTHR39198:SF1">
    <property type="entry name" value="ALPHA-GALACTOSIDASE NEW3 DOMAIN-CONTAINING PROTEIN"/>
    <property type="match status" value="1"/>
</dbReference>
<organism evidence="3 4">
    <name type="scientific">Anaerolinea thermophila</name>
    <dbReference type="NCBI Taxonomy" id="167964"/>
    <lineage>
        <taxon>Bacteria</taxon>
        <taxon>Bacillati</taxon>
        <taxon>Chloroflexota</taxon>
        <taxon>Anaerolineae</taxon>
        <taxon>Anaerolineales</taxon>
        <taxon>Anaerolineaceae</taxon>
        <taxon>Anaerolinea</taxon>
    </lineage>
</organism>
<dbReference type="PANTHER" id="PTHR39198">
    <property type="entry name" value="HYPOTHETICAL MEMBRANE PROTEIN, CONSERVED"/>
    <property type="match status" value="1"/>
</dbReference>
<name>A0A124FMX0_9CHLR</name>
<proteinExistence type="predicted"/>
<evidence type="ECO:0000256" key="1">
    <source>
        <dbReference type="SAM" id="Phobius"/>
    </source>
</evidence>
<dbReference type="InterPro" id="IPR013783">
    <property type="entry name" value="Ig-like_fold"/>
</dbReference>
<keyword evidence="1" id="KW-0812">Transmembrane</keyword>
<sequence length="283" mass="30177">TPPENLETGEYKFVVRGEGDQTSAELDLVIYVEEKVPASLDFKTDLPTLKGSPDTTFRFSTTLNNNGDKDLTINLSADAPMGFLPKFSLAGNEVSSFLLEANRSKTISIELEPITDIPAGEYPFTFYANGGELQAELILTAIVTGQQNIQVTGVDGRLSAKINAGKMTPIQLVVKNTGTAPAQGVELSASAPSGWTISFEPESIEEIPTGEQIEVTANITPSEKAIAGDYITTFKAKPIDGANETAEFRITLTTSTLWGITGVALIAVAVSVVAIAVMRFGRR</sequence>
<feature type="domain" description="Alpha-galactosidase NEW3" evidence="2">
    <location>
        <begin position="163"/>
        <end position="237"/>
    </location>
</feature>
<dbReference type="Proteomes" id="UP000064249">
    <property type="component" value="Unassembled WGS sequence"/>
</dbReference>
<keyword evidence="1" id="KW-1133">Transmembrane helix</keyword>